<dbReference type="AlphaFoldDB" id="A0A1U8A589"/>
<dbReference type="Proteomes" id="UP000189703">
    <property type="component" value="Unplaced"/>
</dbReference>
<dbReference type="NCBIfam" id="TIGR00756">
    <property type="entry name" value="PPR"/>
    <property type="match status" value="7"/>
</dbReference>
<reference evidence="5" key="1">
    <citation type="submission" date="2025-08" db="UniProtKB">
        <authorList>
            <consortium name="RefSeq"/>
        </authorList>
    </citation>
    <scope>IDENTIFICATION</scope>
</reference>
<dbReference type="PANTHER" id="PTHR47926">
    <property type="entry name" value="PENTATRICOPEPTIDE REPEAT-CONTAINING PROTEIN"/>
    <property type="match status" value="1"/>
</dbReference>
<dbReference type="PANTHER" id="PTHR47926:SF441">
    <property type="entry name" value="PENTATRICOPEPTIDE REPEAT-CONTAINING PROTEIN"/>
    <property type="match status" value="1"/>
</dbReference>
<protein>
    <submittedName>
        <fullName evidence="5">Pentatricopeptide repeat-containing protein At3g09040, mitochondrial</fullName>
    </submittedName>
</protein>
<dbReference type="GeneID" id="104600893"/>
<dbReference type="GO" id="GO:0009451">
    <property type="term" value="P:RNA modification"/>
    <property type="evidence" value="ECO:0000318"/>
    <property type="project" value="GO_Central"/>
</dbReference>
<evidence type="ECO:0000256" key="3">
    <source>
        <dbReference type="ARBA" id="ARBA00022946"/>
    </source>
</evidence>
<name>A0A1U8A589_NELNU</name>
<dbReference type="FunFam" id="1.25.40.10:FF:000343">
    <property type="entry name" value="Pentatricopeptide repeat-containing protein At3g58590"/>
    <property type="match status" value="1"/>
</dbReference>
<dbReference type="FunFam" id="1.25.40.10:FF:000488">
    <property type="entry name" value="Pentatricopeptide repeat-containing protein, mitochondrial"/>
    <property type="match status" value="1"/>
</dbReference>
<dbReference type="Pfam" id="PF01535">
    <property type="entry name" value="PPR"/>
    <property type="match status" value="5"/>
</dbReference>
<dbReference type="OMA" id="YFLNMRK"/>
<proteinExistence type="inferred from homology"/>
<dbReference type="KEGG" id="nnu:104600893"/>
<dbReference type="eggNOG" id="KOG4197">
    <property type="taxonomic scope" value="Eukaryota"/>
</dbReference>
<dbReference type="InterPro" id="IPR046960">
    <property type="entry name" value="PPR_At4g14850-like_plant"/>
</dbReference>
<evidence type="ECO:0000313" key="4">
    <source>
        <dbReference type="Proteomes" id="UP000189703"/>
    </source>
</evidence>
<evidence type="ECO:0000313" key="5">
    <source>
        <dbReference type="RefSeq" id="XP_010262348.1"/>
    </source>
</evidence>
<sequence length="1027" mass="114041">MYPRTPLSNLRKLNSISSLTFKLSTLPKATKEINRKIQVELTPEHHIYNDLLKACLQECKLVQSHGETPHLQAQSLRKSKTIHAQVLKIGFGLKGKLGNFLVDLYSKCGDLDLARKTFCRLDERDGSAWNSMLSLYSGCGLLEDVIWAFGSMRNCRTQPNEFTFSIVLSACGRLRAVGFGKQVHCDVIKMGFESISSCEGSLISMYAKCDCIIDAWKIFDRASDPDTISWTAMIAGYARFGLPDEALKLFKEMQQLGREPDQVTFGTVLTACFSLGRHSDARCLFAQMPNPNVVAWNIMISKHAQSGYNVEAINFFEDMRASGVKPTRSTLGSVLSAIASLGALTQGQQVHSEAIRLGLDSNVYVGSSLINMYVESQNMEDASNVFATVTERNIVLWNAILKGYAHNGQSYHVLDLVSDMKDCGIQPDEFTYTSVLKACACLESLDMGRQLHSSVIKINLDLSVFVGNALVDMYAKSGDLKDARQQFEIIQDRDNVSWNAIIVGYGHEEDEEEALIMFQRMILNGFVPDEYALSSILSTCARLQALEQGQQVHCFSVKSGLDFKLYAGSSLIDMYAKCGAIEASTRILSQMPEQSEVSRNALIAGYIQNNQMDEAVHLFQDMQMAGLKPTKITFASILPACGGTSRLNMGRQIHCYTIKSGLLQGDIFLGVPLLGMYLNFLSIEDANKLFLEFPDKNSVLWTAIISGHAQNDYSEEALWLFKEMHSGNVPPDQATFASVLRACACSAALKDGREVHCLIIRSGFNSDESTSSALVDMYAKCGDMRSSMQIFEEMDNRQDVISWNSMIVGFAKNGYAEDALQIFDRMKHALVKPDDITFIGILTACSHAGLVSEGCRFFDIMVNYYEIQPRVDHYACMVDLLGRGGHLKEAEEFIDGLPFQPDAVIWATFLAACRIHGDNVRGQRAAERLIELEPQNSSPYVLLSNIYAAAGDWNGVNTIRKAMKERGVKKLPGCSWIVVRKKTNLFVAGDKFHPNAGEIDEVLKDLTALMKEDGYVARIDPVLQDED</sequence>
<dbReference type="OrthoDB" id="1934782at2759"/>
<comment type="similarity">
    <text evidence="1">Belongs to the PPR family. PCMP-H subfamily.</text>
</comment>
<keyword evidence="2" id="KW-0677">Repeat</keyword>
<dbReference type="FunFam" id="1.25.40.10:FF:000031">
    <property type="entry name" value="Pentatricopeptide repeat-containing protein mitochondrial"/>
    <property type="match status" value="1"/>
</dbReference>
<dbReference type="Pfam" id="PF13041">
    <property type="entry name" value="PPR_2"/>
    <property type="match status" value="7"/>
</dbReference>
<dbReference type="GO" id="GO:0003723">
    <property type="term" value="F:RNA binding"/>
    <property type="evidence" value="ECO:0007669"/>
    <property type="project" value="InterPro"/>
</dbReference>
<evidence type="ECO:0000256" key="1">
    <source>
        <dbReference type="ARBA" id="ARBA00006643"/>
    </source>
</evidence>
<accession>A0A1U8A589</accession>
<keyword evidence="3" id="KW-0809">Transit peptide</keyword>
<dbReference type="FunFam" id="1.25.40.10:FF:000073">
    <property type="entry name" value="Pentatricopeptide repeat-containing protein chloroplastic"/>
    <property type="match status" value="1"/>
</dbReference>
<dbReference type="FunFam" id="1.25.40.10:FF:000366">
    <property type="entry name" value="Pentatricopeptide (PPR) repeat-containing protein"/>
    <property type="match status" value="1"/>
</dbReference>
<dbReference type="InterPro" id="IPR002885">
    <property type="entry name" value="PPR_rpt"/>
</dbReference>
<dbReference type="Gene3D" id="1.25.40.10">
    <property type="entry name" value="Tetratricopeptide repeat domain"/>
    <property type="match status" value="7"/>
</dbReference>
<keyword evidence="4" id="KW-1185">Reference proteome</keyword>
<dbReference type="InterPro" id="IPR011990">
    <property type="entry name" value="TPR-like_helical_dom_sf"/>
</dbReference>
<dbReference type="Pfam" id="PF20431">
    <property type="entry name" value="E_motif"/>
    <property type="match status" value="1"/>
</dbReference>
<gene>
    <name evidence="5" type="primary">LOC104600893</name>
</gene>
<dbReference type="FunFam" id="1.25.40.10:FF:000344">
    <property type="entry name" value="Pentatricopeptide repeat-containing protein"/>
    <property type="match status" value="1"/>
</dbReference>
<dbReference type="RefSeq" id="XP_010262348.1">
    <property type="nucleotide sequence ID" value="XM_010264046.2"/>
</dbReference>
<dbReference type="PROSITE" id="PS51375">
    <property type="entry name" value="PPR"/>
    <property type="match status" value="9"/>
</dbReference>
<dbReference type="FunCoup" id="A0A1U8A589">
    <property type="interactions" value="94"/>
</dbReference>
<dbReference type="InterPro" id="IPR046848">
    <property type="entry name" value="E_motif"/>
</dbReference>
<evidence type="ECO:0000256" key="2">
    <source>
        <dbReference type="ARBA" id="ARBA00022737"/>
    </source>
</evidence>
<organism evidence="4 5">
    <name type="scientific">Nelumbo nucifera</name>
    <name type="common">Sacred lotus</name>
    <dbReference type="NCBI Taxonomy" id="4432"/>
    <lineage>
        <taxon>Eukaryota</taxon>
        <taxon>Viridiplantae</taxon>
        <taxon>Streptophyta</taxon>
        <taxon>Embryophyta</taxon>
        <taxon>Tracheophyta</taxon>
        <taxon>Spermatophyta</taxon>
        <taxon>Magnoliopsida</taxon>
        <taxon>Proteales</taxon>
        <taxon>Nelumbonaceae</taxon>
        <taxon>Nelumbo</taxon>
    </lineage>
</organism>
<dbReference type="SUPFAM" id="SSF48452">
    <property type="entry name" value="TPR-like"/>
    <property type="match status" value="1"/>
</dbReference>